<evidence type="ECO:0000256" key="7">
    <source>
        <dbReference type="SAM" id="SignalP"/>
    </source>
</evidence>
<gene>
    <name evidence="9" type="ORF">PAC_17135</name>
</gene>
<comment type="PTM">
    <text evidence="6">The conversion to 3-oxoalanine (also known as C-formylglycine, FGly), of a serine or cysteine residue in prokaryotes and of a cysteine residue in eukaryotes, is critical for catalytic activity.</text>
</comment>
<evidence type="ECO:0000256" key="3">
    <source>
        <dbReference type="ARBA" id="ARBA00022801"/>
    </source>
</evidence>
<dbReference type="OrthoDB" id="96314at2759"/>
<dbReference type="FunFam" id="3.40.720.10:FF:000051">
    <property type="entry name" value="Arylsulfatase"/>
    <property type="match status" value="1"/>
</dbReference>
<dbReference type="GO" id="GO:0018958">
    <property type="term" value="P:phenol-containing compound metabolic process"/>
    <property type="evidence" value="ECO:0007669"/>
    <property type="project" value="InterPro"/>
</dbReference>
<dbReference type="PROSITE" id="PS00523">
    <property type="entry name" value="SULFATASE_1"/>
    <property type="match status" value="1"/>
</dbReference>
<dbReference type="Proteomes" id="UP000184330">
    <property type="component" value="Unassembled WGS sequence"/>
</dbReference>
<dbReference type="CDD" id="cd16147">
    <property type="entry name" value="G6S"/>
    <property type="match status" value="1"/>
</dbReference>
<protein>
    <recommendedName>
        <fullName evidence="5">Arylsulfatase</fullName>
        <shortName evidence="5">AS</shortName>
        <ecNumber evidence="5">3.1.6.1</ecNumber>
    </recommendedName>
    <alternativeName>
        <fullName evidence="5">Aryl-sulfate sulphohydrolase</fullName>
    </alternativeName>
</protein>
<feature type="chain" id="PRO_5012656875" description="Arylsulfatase" evidence="7">
    <location>
        <begin position="20"/>
        <end position="579"/>
    </location>
</feature>
<dbReference type="STRING" id="576137.A0A1L7XQB7"/>
<dbReference type="EC" id="3.1.6.1" evidence="5"/>
<evidence type="ECO:0000259" key="8">
    <source>
        <dbReference type="Pfam" id="PF00884"/>
    </source>
</evidence>
<accession>A0A1L7XQB7</accession>
<keyword evidence="10" id="KW-1185">Reference proteome</keyword>
<feature type="domain" description="Sulfatase N-terminal" evidence="8">
    <location>
        <begin position="28"/>
        <end position="378"/>
    </location>
</feature>
<dbReference type="GO" id="GO:0005539">
    <property type="term" value="F:glycosaminoglycan binding"/>
    <property type="evidence" value="ECO:0007669"/>
    <property type="project" value="TreeGrafter"/>
</dbReference>
<evidence type="ECO:0000256" key="2">
    <source>
        <dbReference type="ARBA" id="ARBA00022729"/>
    </source>
</evidence>
<dbReference type="GO" id="GO:0004065">
    <property type="term" value="F:arylsulfatase activity"/>
    <property type="evidence" value="ECO:0007669"/>
    <property type="project" value="UniProtKB-UniRule"/>
</dbReference>
<feature type="signal peptide" evidence="7">
    <location>
        <begin position="1"/>
        <end position="19"/>
    </location>
</feature>
<evidence type="ECO:0000256" key="1">
    <source>
        <dbReference type="ARBA" id="ARBA00008779"/>
    </source>
</evidence>
<dbReference type="EMBL" id="FJOG01000042">
    <property type="protein sequence ID" value="CZR67236.1"/>
    <property type="molecule type" value="Genomic_DNA"/>
</dbReference>
<keyword evidence="3 5" id="KW-0378">Hydrolase</keyword>
<dbReference type="InterPro" id="IPR017850">
    <property type="entry name" value="Alkaline_phosphatase_core_sf"/>
</dbReference>
<dbReference type="PANTHER" id="PTHR43108">
    <property type="entry name" value="N-ACETYLGLUCOSAMINE-6-SULFATASE FAMILY MEMBER"/>
    <property type="match status" value="1"/>
</dbReference>
<dbReference type="PIRSF" id="PIRSF000972">
    <property type="entry name" value="Arylsulf_plant"/>
    <property type="match status" value="1"/>
</dbReference>
<name>A0A1L7XQB7_9HELO</name>
<evidence type="ECO:0000256" key="5">
    <source>
        <dbReference type="PIRNR" id="PIRNR000972"/>
    </source>
</evidence>
<keyword evidence="2 7" id="KW-0732">Signal</keyword>
<comment type="catalytic activity">
    <reaction evidence="5">
        <text>an aryl sulfate + H2O = a phenol + sulfate + H(+)</text>
        <dbReference type="Rhea" id="RHEA:17261"/>
        <dbReference type="ChEBI" id="CHEBI:15377"/>
        <dbReference type="ChEBI" id="CHEBI:15378"/>
        <dbReference type="ChEBI" id="CHEBI:16189"/>
        <dbReference type="ChEBI" id="CHEBI:33853"/>
        <dbReference type="ChEBI" id="CHEBI:140317"/>
        <dbReference type="EC" id="3.1.6.1"/>
    </reaction>
</comment>
<evidence type="ECO:0000256" key="4">
    <source>
        <dbReference type="ARBA" id="ARBA00023180"/>
    </source>
</evidence>
<dbReference type="InterPro" id="IPR024607">
    <property type="entry name" value="Sulfatase_CS"/>
</dbReference>
<keyword evidence="4" id="KW-0325">Glycoprotein</keyword>
<evidence type="ECO:0000313" key="10">
    <source>
        <dbReference type="Proteomes" id="UP000184330"/>
    </source>
</evidence>
<reference evidence="9 10" key="1">
    <citation type="submission" date="2016-03" db="EMBL/GenBank/DDBJ databases">
        <authorList>
            <person name="Ploux O."/>
        </authorList>
    </citation>
    <scope>NUCLEOTIDE SEQUENCE [LARGE SCALE GENOMIC DNA]</scope>
    <source>
        <strain evidence="9 10">UAMH 11012</strain>
    </source>
</reference>
<dbReference type="PANTHER" id="PTHR43108:SF8">
    <property type="entry name" value="SD21168P"/>
    <property type="match status" value="1"/>
</dbReference>
<dbReference type="AlphaFoldDB" id="A0A1L7XQB7"/>
<comment type="similarity">
    <text evidence="1 5">Belongs to the sulfatase family.</text>
</comment>
<dbReference type="InterPro" id="IPR012083">
    <property type="entry name" value="Arylsulfatase"/>
</dbReference>
<feature type="modified residue" description="3-oxoalanine (Cys)" evidence="6">
    <location>
        <position position="72"/>
    </location>
</feature>
<sequence>MLLKRVLPFLILWLGFALSQSDQSTTRPNIIFLLTDDQDLHLESLNYMPLLKKHLLNEGTFYTKHYCTIALCCPARVTLWTGKAAHNTNVTDVNPPYGGYPKFVSQGLNSDYLPVWLQAAGYNTYYVGKLFNALSTTTWNAPFVAGWTGSDFLLDPYTYRYYNATFQRNHDPPVSYGGNYSTGANYSTDVVASKAFGFLDDGVKDGKPFFLGIAPIAPHSEVGEPNATSEFTEPLPAARHKYLFQGVQVPRSQSFNPDMPSGASWVRALPRQNDTNVAYNDHFYRQRLRALQAVDELVDDLFAKLEAYGLLDNTYIIYTADNGYHIGQHRLQPGKTTGYEEDVNVPLVIRGPGVAKNVTTELVTTHTDLSPTILDLIGLSPRPDFDGLAIPIHVTEIQRAKRSSKQKWQEHANVEFWGVGIGEGTYGDNTLNNTYKAVRVLSEEYNLYYAVWCNNEHELYDLSNDQFQLNSLLLPSQAQATLLDYPVSKVASRLDALLLVLKSCKGDSCIEPWLSLHPQGDVSTLTQALNSKYDEFYERQEVKVKYTKCELGYLIGSEGPQFLTDGLIYRDGASWSAWT</sequence>
<dbReference type="Pfam" id="PF00884">
    <property type="entry name" value="Sulfatase"/>
    <property type="match status" value="1"/>
</dbReference>
<organism evidence="9 10">
    <name type="scientific">Phialocephala subalpina</name>
    <dbReference type="NCBI Taxonomy" id="576137"/>
    <lineage>
        <taxon>Eukaryota</taxon>
        <taxon>Fungi</taxon>
        <taxon>Dikarya</taxon>
        <taxon>Ascomycota</taxon>
        <taxon>Pezizomycotina</taxon>
        <taxon>Leotiomycetes</taxon>
        <taxon>Helotiales</taxon>
        <taxon>Mollisiaceae</taxon>
        <taxon>Phialocephala</taxon>
        <taxon>Phialocephala fortinii species complex</taxon>
    </lineage>
</organism>
<evidence type="ECO:0000313" key="9">
    <source>
        <dbReference type="EMBL" id="CZR67236.1"/>
    </source>
</evidence>
<dbReference type="Gene3D" id="3.40.720.10">
    <property type="entry name" value="Alkaline Phosphatase, subunit A"/>
    <property type="match status" value="1"/>
</dbReference>
<dbReference type="GO" id="GO:0008449">
    <property type="term" value="F:N-acetylglucosamine-6-sulfatase activity"/>
    <property type="evidence" value="ECO:0007669"/>
    <property type="project" value="TreeGrafter"/>
</dbReference>
<dbReference type="InterPro" id="IPR000917">
    <property type="entry name" value="Sulfatase_N"/>
</dbReference>
<proteinExistence type="inferred from homology"/>
<dbReference type="SUPFAM" id="SSF53649">
    <property type="entry name" value="Alkaline phosphatase-like"/>
    <property type="match status" value="1"/>
</dbReference>
<evidence type="ECO:0000256" key="6">
    <source>
        <dbReference type="PIRSR" id="PIRSR000972-50"/>
    </source>
</evidence>